<dbReference type="Proteomes" id="UP000321026">
    <property type="component" value="Unassembled WGS sequence"/>
</dbReference>
<accession>A0A5C7JBD5</accession>
<gene>
    <name evidence="1" type="ORF">E6Q11_00925</name>
</gene>
<name>A0A5C7JBD5_9BACT</name>
<dbReference type="AlphaFoldDB" id="A0A5C7JBD5"/>
<evidence type="ECO:0000313" key="1">
    <source>
        <dbReference type="EMBL" id="TXG78454.1"/>
    </source>
</evidence>
<proteinExistence type="predicted"/>
<sequence>MSYTKRVLIATDRWINVAFLRGRVGETVSGRAYRQDWKIRPLIDALFFWEVNHCEESYKWDRDNRDFVQ</sequence>
<dbReference type="EMBL" id="SSDS01000015">
    <property type="protein sequence ID" value="TXG78454.1"/>
    <property type="molecule type" value="Genomic_DNA"/>
</dbReference>
<reference evidence="1 2" key="1">
    <citation type="submission" date="2018-09" db="EMBL/GenBank/DDBJ databases">
        <title>Metagenome Assembled Genomes from an Advanced Water Purification Facility.</title>
        <authorList>
            <person name="Stamps B.W."/>
            <person name="Spear J.R."/>
        </authorList>
    </citation>
    <scope>NUCLEOTIDE SEQUENCE [LARGE SCALE GENOMIC DNA]</scope>
    <source>
        <strain evidence="1">Bin_63_2</strain>
    </source>
</reference>
<comment type="caution">
    <text evidence="1">The sequence shown here is derived from an EMBL/GenBank/DDBJ whole genome shotgun (WGS) entry which is preliminary data.</text>
</comment>
<protein>
    <submittedName>
        <fullName evidence="1">Pseudouridine synthase</fullName>
    </submittedName>
</protein>
<evidence type="ECO:0000313" key="2">
    <source>
        <dbReference type="Proteomes" id="UP000321026"/>
    </source>
</evidence>
<organism evidence="1 2">
    <name type="scientific">Candidatus Dojkabacteria bacterium</name>
    <dbReference type="NCBI Taxonomy" id="2099670"/>
    <lineage>
        <taxon>Bacteria</taxon>
        <taxon>Candidatus Dojkabacteria</taxon>
    </lineage>
</organism>